<evidence type="ECO:0000256" key="2">
    <source>
        <dbReference type="ARBA" id="ARBA00023015"/>
    </source>
</evidence>
<dbReference type="Pfam" id="PF01628">
    <property type="entry name" value="HrcA"/>
    <property type="match status" value="1"/>
</dbReference>
<dbReference type="SUPFAM" id="SSF46785">
    <property type="entry name" value="Winged helix' DNA-binding domain"/>
    <property type="match status" value="1"/>
</dbReference>
<reference evidence="8" key="1">
    <citation type="submission" date="2020-09" db="EMBL/GenBank/DDBJ databases">
        <title>New species isolated from human feces.</title>
        <authorList>
            <person name="Kitahara M."/>
            <person name="Shigeno Y."/>
            <person name="Shime M."/>
            <person name="Matsumoto Y."/>
            <person name="Nakamura S."/>
            <person name="Motooka D."/>
            <person name="Fukuoka S."/>
            <person name="Nishikawa H."/>
            <person name="Benno Y."/>
        </authorList>
    </citation>
    <scope>NUCLEOTIDE SEQUENCE</scope>
    <source>
        <strain evidence="8">MM50</strain>
    </source>
</reference>
<dbReference type="Gene3D" id="1.10.10.10">
    <property type="entry name" value="Winged helix-like DNA-binding domain superfamily/Winged helix DNA-binding domain"/>
    <property type="match status" value="1"/>
</dbReference>
<dbReference type="HAMAP" id="MF_00081">
    <property type="entry name" value="HrcA"/>
    <property type="match status" value="1"/>
</dbReference>
<organism evidence="8 9">
    <name type="scientific">Vescimonas coprocola</name>
    <dbReference type="NCBI Taxonomy" id="2714355"/>
    <lineage>
        <taxon>Bacteria</taxon>
        <taxon>Bacillati</taxon>
        <taxon>Bacillota</taxon>
        <taxon>Clostridia</taxon>
        <taxon>Eubacteriales</taxon>
        <taxon>Oscillospiraceae</taxon>
        <taxon>Vescimonas</taxon>
    </lineage>
</organism>
<keyword evidence="3 5" id="KW-0346">Stress response</keyword>
<dbReference type="InterPro" id="IPR029016">
    <property type="entry name" value="GAF-like_dom_sf"/>
</dbReference>
<dbReference type="InterPro" id="IPR002571">
    <property type="entry name" value="HrcA"/>
</dbReference>
<comment type="function">
    <text evidence="5">Negative regulator of class I heat shock genes (grpE-dnaK-dnaJ and groELS operons). Prevents heat-shock induction of these operons.</text>
</comment>
<evidence type="ECO:0000256" key="5">
    <source>
        <dbReference type="HAMAP-Rule" id="MF_00081"/>
    </source>
</evidence>
<evidence type="ECO:0000259" key="7">
    <source>
        <dbReference type="Pfam" id="PF03444"/>
    </source>
</evidence>
<evidence type="ECO:0000256" key="3">
    <source>
        <dbReference type="ARBA" id="ARBA00023016"/>
    </source>
</evidence>
<keyword evidence="2 5" id="KW-0805">Transcription regulation</keyword>
<keyword evidence="1 5" id="KW-0678">Repressor</keyword>
<evidence type="ECO:0000259" key="6">
    <source>
        <dbReference type="Pfam" id="PF01628"/>
    </source>
</evidence>
<dbReference type="PANTHER" id="PTHR34824">
    <property type="entry name" value="HEAT-INDUCIBLE TRANSCRIPTION REPRESSOR HRCA"/>
    <property type="match status" value="1"/>
</dbReference>
<dbReference type="InterPro" id="IPR036390">
    <property type="entry name" value="WH_DNA-bd_sf"/>
</dbReference>
<feature type="domain" description="Heat-inducible transcription repressor HrcA C-terminal" evidence="6">
    <location>
        <begin position="105"/>
        <end position="321"/>
    </location>
</feature>
<dbReference type="InterPro" id="IPR021153">
    <property type="entry name" value="HrcA_C"/>
</dbReference>
<evidence type="ECO:0000313" key="9">
    <source>
        <dbReference type="Proteomes" id="UP000681035"/>
    </source>
</evidence>
<dbReference type="EMBL" id="AP023418">
    <property type="protein sequence ID" value="BCK82530.1"/>
    <property type="molecule type" value="Genomic_DNA"/>
</dbReference>
<dbReference type="InterPro" id="IPR036388">
    <property type="entry name" value="WH-like_DNA-bd_sf"/>
</dbReference>
<dbReference type="GO" id="GO:0003677">
    <property type="term" value="F:DNA binding"/>
    <property type="evidence" value="ECO:0007669"/>
    <property type="project" value="InterPro"/>
</dbReference>
<dbReference type="Pfam" id="PF03444">
    <property type="entry name" value="WHD_HrcA"/>
    <property type="match status" value="1"/>
</dbReference>
<dbReference type="GO" id="GO:0045892">
    <property type="term" value="P:negative regulation of DNA-templated transcription"/>
    <property type="evidence" value="ECO:0007669"/>
    <property type="project" value="UniProtKB-UniRule"/>
</dbReference>
<dbReference type="InterPro" id="IPR005104">
    <property type="entry name" value="WHTH_HrcA_DNA-bd"/>
</dbReference>
<keyword evidence="4 5" id="KW-0804">Transcription</keyword>
<dbReference type="Proteomes" id="UP000681035">
    <property type="component" value="Chromosome"/>
</dbReference>
<dbReference type="RefSeq" id="WP_213541093.1">
    <property type="nucleotide sequence ID" value="NZ_AP023418.1"/>
</dbReference>
<dbReference type="PANTHER" id="PTHR34824:SF1">
    <property type="entry name" value="HEAT-INDUCIBLE TRANSCRIPTION REPRESSOR HRCA"/>
    <property type="match status" value="1"/>
</dbReference>
<dbReference type="SUPFAM" id="SSF55781">
    <property type="entry name" value="GAF domain-like"/>
    <property type="match status" value="1"/>
</dbReference>
<protein>
    <recommendedName>
        <fullName evidence="5">Heat-inducible transcription repressor HrcA</fullName>
    </recommendedName>
</protein>
<dbReference type="NCBIfam" id="TIGR00331">
    <property type="entry name" value="hrcA"/>
    <property type="match status" value="1"/>
</dbReference>
<dbReference type="KEGG" id="vcop:MM50RIKEN_22930"/>
<sequence>MELTDRKKQILKIVVDGYVATAEPVSSKAIAEKMPGRISSATIRNELADLVEMGYLEQPHTSAGRVPSAKGYRLYVNELMERRALPEAEAESIRRSLTGKMSQVDQVMAQAGQMVSSMVGYPAYAMADHTQAVTVQRFDLIAVDDDSFIAVAMLSDSRVKSQLLRWQLPVEREALTEISHLLNTHFTGLGPEEMNARLMSLSDQVSGKWFLLLNQVCEYAGQLLKDAAGQEVYLGGTTQLLKFPEYRDADKARDLMTFMVDNKQNLPVPSGNAPVQILIGPENVDAALKESSVVIASYDIGDGMRGLVGVVGPTRMDYASVAARLTCFAESLSHMFEKRQLPPTKEEQS</sequence>
<accession>A0A810Q3A9</accession>
<dbReference type="Gene3D" id="3.30.450.40">
    <property type="match status" value="1"/>
</dbReference>
<dbReference type="AlphaFoldDB" id="A0A810Q3A9"/>
<comment type="similarity">
    <text evidence="5">Belongs to the HrcA family.</text>
</comment>
<feature type="domain" description="Winged helix-turn-helix transcription repressor HrcA DNA-binding" evidence="7">
    <location>
        <begin position="2"/>
        <end position="74"/>
    </location>
</feature>
<proteinExistence type="inferred from homology"/>
<evidence type="ECO:0000313" key="8">
    <source>
        <dbReference type="EMBL" id="BCK82530.1"/>
    </source>
</evidence>
<evidence type="ECO:0000256" key="1">
    <source>
        <dbReference type="ARBA" id="ARBA00022491"/>
    </source>
</evidence>
<evidence type="ECO:0000256" key="4">
    <source>
        <dbReference type="ARBA" id="ARBA00023163"/>
    </source>
</evidence>
<name>A0A810Q3A9_9FIRM</name>
<gene>
    <name evidence="5 8" type="primary">hrcA</name>
    <name evidence="8" type="ORF">MM50RIKEN_22930</name>
</gene>
<dbReference type="PIRSF" id="PIRSF005485">
    <property type="entry name" value="HrcA"/>
    <property type="match status" value="1"/>
</dbReference>
<keyword evidence="9" id="KW-1185">Reference proteome</keyword>